<evidence type="ECO:0000313" key="1">
    <source>
        <dbReference type="EMBL" id="PPQ27683.1"/>
    </source>
</evidence>
<name>A0A2S6MZ81_9HYPH</name>
<protein>
    <submittedName>
        <fullName evidence="1">Alpha/beta hydrolase</fullName>
    </submittedName>
</protein>
<evidence type="ECO:0000313" key="2">
    <source>
        <dbReference type="Proteomes" id="UP000239089"/>
    </source>
</evidence>
<dbReference type="GO" id="GO:0016787">
    <property type="term" value="F:hydrolase activity"/>
    <property type="evidence" value="ECO:0007669"/>
    <property type="project" value="UniProtKB-KW"/>
</dbReference>
<dbReference type="Gene3D" id="3.40.50.1820">
    <property type="entry name" value="alpha/beta hydrolase"/>
    <property type="match status" value="1"/>
</dbReference>
<dbReference type="SUPFAM" id="SSF53474">
    <property type="entry name" value="alpha/beta-Hydrolases"/>
    <property type="match status" value="1"/>
</dbReference>
<organism evidence="1 2">
    <name type="scientific">Rhodoblastus sphagnicola</name>
    <dbReference type="NCBI Taxonomy" id="333368"/>
    <lineage>
        <taxon>Bacteria</taxon>
        <taxon>Pseudomonadati</taxon>
        <taxon>Pseudomonadota</taxon>
        <taxon>Alphaproteobacteria</taxon>
        <taxon>Hyphomicrobiales</taxon>
        <taxon>Rhodoblastaceae</taxon>
        <taxon>Rhodoblastus</taxon>
    </lineage>
</organism>
<reference evidence="1 2" key="1">
    <citation type="journal article" date="2018" name="Arch. Microbiol.">
        <title>New insights into the metabolic potential of the phototrophic purple bacterium Rhodopila globiformis DSM 161(T) from its draft genome sequence and evidence for a vanadium-dependent nitrogenase.</title>
        <authorList>
            <person name="Imhoff J.F."/>
            <person name="Rahn T."/>
            <person name="Kunzel S."/>
            <person name="Neulinger S.C."/>
        </authorList>
    </citation>
    <scope>NUCLEOTIDE SEQUENCE [LARGE SCALE GENOMIC DNA]</scope>
    <source>
        <strain evidence="1 2">DSM 16996</strain>
    </source>
</reference>
<dbReference type="EMBL" id="NHSJ01000121">
    <property type="protein sequence ID" value="PPQ27683.1"/>
    <property type="molecule type" value="Genomic_DNA"/>
</dbReference>
<dbReference type="InterPro" id="IPR029058">
    <property type="entry name" value="AB_hydrolase_fold"/>
</dbReference>
<proteinExistence type="predicted"/>
<sequence>MIAPILAVATVALSLVLYAPDKPRAELEAAYPGAYRMVDGVRLRLRDTGPRDAPAVILLHGFGSSLDTWEPWATSLSAHYRVIRFDLPGFGLTGPDPTGDYTDAREIQILVDLMDQLGVARASLVGNSLGGRIAWNFAAQHPRRVSRMVLVSPDGFASAGFEYDKTPETPLMMRALPYVTPRSLLRETLAAAYARPEGLSETTLTRYHDLMLAPGVREAILARMEQVMLRDPAPTLAHIQVPTLLLWGEKDAMIPIGNATDYLRDLPHATLVRLPNLGHVPFEEDPAASLVPVQKFLAGKMP</sequence>
<dbReference type="OrthoDB" id="9785847at2"/>
<dbReference type="Pfam" id="PF00561">
    <property type="entry name" value="Abhydrolase_1"/>
    <property type="match status" value="1"/>
</dbReference>
<comment type="caution">
    <text evidence="1">The sequence shown here is derived from an EMBL/GenBank/DDBJ whole genome shotgun (WGS) entry which is preliminary data.</text>
</comment>
<dbReference type="InterPro" id="IPR050266">
    <property type="entry name" value="AB_hydrolase_sf"/>
</dbReference>
<dbReference type="RefSeq" id="WP_104509522.1">
    <property type="nucleotide sequence ID" value="NZ_JACIGC010000008.1"/>
</dbReference>
<dbReference type="PRINTS" id="PR00111">
    <property type="entry name" value="ABHYDROLASE"/>
</dbReference>
<dbReference type="InterPro" id="IPR000073">
    <property type="entry name" value="AB_hydrolase_1"/>
</dbReference>
<keyword evidence="2" id="KW-1185">Reference proteome</keyword>
<dbReference type="Proteomes" id="UP000239089">
    <property type="component" value="Unassembled WGS sequence"/>
</dbReference>
<dbReference type="PANTHER" id="PTHR43798:SF33">
    <property type="entry name" value="HYDROLASE, PUTATIVE (AFU_ORTHOLOGUE AFUA_2G14860)-RELATED"/>
    <property type="match status" value="1"/>
</dbReference>
<dbReference type="GO" id="GO:0016020">
    <property type="term" value="C:membrane"/>
    <property type="evidence" value="ECO:0007669"/>
    <property type="project" value="TreeGrafter"/>
</dbReference>
<keyword evidence="1" id="KW-0378">Hydrolase</keyword>
<accession>A0A2S6MZ81</accession>
<dbReference type="AlphaFoldDB" id="A0A2S6MZ81"/>
<dbReference type="PANTHER" id="PTHR43798">
    <property type="entry name" value="MONOACYLGLYCEROL LIPASE"/>
    <property type="match status" value="1"/>
</dbReference>
<gene>
    <name evidence="1" type="ORF">CCR94_19645</name>
</gene>